<dbReference type="RefSeq" id="WP_187786277.1">
    <property type="nucleotide sequence ID" value="NZ_JACTVA010000046.1"/>
</dbReference>
<keyword evidence="2" id="KW-1185">Reference proteome</keyword>
<gene>
    <name evidence="1" type="ORF">IBL26_19985</name>
</gene>
<comment type="caution">
    <text evidence="1">The sequence shown here is derived from an EMBL/GenBank/DDBJ whole genome shotgun (WGS) entry which is preliminary data.</text>
</comment>
<accession>A0ABR7RR98</accession>
<evidence type="ECO:0000313" key="2">
    <source>
        <dbReference type="Proteomes" id="UP000626026"/>
    </source>
</evidence>
<proteinExistence type="predicted"/>
<sequence>MYLAPSSARPAASPETLISRGGAEAPMLALFENAATAQAAILHTGARVLRDKSPGVVMLVADHGLRERLYAAGAMLVVG</sequence>
<name>A0ABR7RR98_9PROT</name>
<organism evidence="1 2">
    <name type="scientific">Teichococcus aerophilus</name>
    <dbReference type="NCBI Taxonomy" id="1224513"/>
    <lineage>
        <taxon>Bacteria</taxon>
        <taxon>Pseudomonadati</taxon>
        <taxon>Pseudomonadota</taxon>
        <taxon>Alphaproteobacteria</taxon>
        <taxon>Acetobacterales</taxon>
        <taxon>Roseomonadaceae</taxon>
        <taxon>Roseomonas</taxon>
    </lineage>
</organism>
<evidence type="ECO:0000313" key="1">
    <source>
        <dbReference type="EMBL" id="MBC9209134.1"/>
    </source>
</evidence>
<dbReference type="Proteomes" id="UP000626026">
    <property type="component" value="Unassembled WGS sequence"/>
</dbReference>
<dbReference type="EMBL" id="JACTVA010000046">
    <property type="protein sequence ID" value="MBC9209134.1"/>
    <property type="molecule type" value="Genomic_DNA"/>
</dbReference>
<reference evidence="1 2" key="1">
    <citation type="journal article" date="2013" name="Int. J. Syst. Evol. Microbiol.">
        <title>Roseomonas aerophila sp. nov., isolated from air.</title>
        <authorList>
            <person name="Kim S.J."/>
            <person name="Weon H.Y."/>
            <person name="Ahn J.H."/>
            <person name="Hong S.B."/>
            <person name="Seok S.J."/>
            <person name="Whang K.S."/>
            <person name="Kwon S.W."/>
        </authorList>
    </citation>
    <scope>NUCLEOTIDE SEQUENCE [LARGE SCALE GENOMIC DNA]</scope>
    <source>
        <strain evidence="1 2">NBRC 108923</strain>
    </source>
</reference>
<protein>
    <submittedName>
        <fullName evidence="1">Uncharacterized protein</fullName>
    </submittedName>
</protein>